<feature type="transmembrane region" description="Helical" evidence="6">
    <location>
        <begin position="75"/>
        <end position="93"/>
    </location>
</feature>
<evidence type="ECO:0000256" key="1">
    <source>
        <dbReference type="ARBA" id="ARBA00004141"/>
    </source>
</evidence>
<keyword evidence="2" id="KW-1003">Cell membrane</keyword>
<dbReference type="PANTHER" id="PTHR11048:SF5">
    <property type="entry name" value="DECAPRENYL-PHOSPHATE PHOSPHORIBOSYLTRANSFERASE"/>
    <property type="match status" value="1"/>
</dbReference>
<keyword evidence="4 6" id="KW-1133">Transmembrane helix</keyword>
<keyword evidence="3 6" id="KW-0812">Transmembrane</keyword>
<protein>
    <submittedName>
        <fullName evidence="7">4-hydroxybenzoate polyprenyltransferase</fullName>
    </submittedName>
</protein>
<evidence type="ECO:0000256" key="3">
    <source>
        <dbReference type="ARBA" id="ARBA00022692"/>
    </source>
</evidence>
<evidence type="ECO:0000313" key="8">
    <source>
        <dbReference type="Proteomes" id="UP001549146"/>
    </source>
</evidence>
<dbReference type="Gene3D" id="1.10.357.140">
    <property type="entry name" value="UbiA prenyltransferase"/>
    <property type="match status" value="1"/>
</dbReference>
<evidence type="ECO:0000313" key="7">
    <source>
        <dbReference type="EMBL" id="MET3731533.1"/>
    </source>
</evidence>
<evidence type="ECO:0000256" key="5">
    <source>
        <dbReference type="ARBA" id="ARBA00023136"/>
    </source>
</evidence>
<feature type="transmembrane region" description="Helical" evidence="6">
    <location>
        <begin position="231"/>
        <end position="248"/>
    </location>
</feature>
<dbReference type="InterPro" id="IPR044878">
    <property type="entry name" value="UbiA_sf"/>
</dbReference>
<feature type="transmembrane region" description="Helical" evidence="6">
    <location>
        <begin position="99"/>
        <end position="122"/>
    </location>
</feature>
<feature type="transmembrane region" description="Helical" evidence="6">
    <location>
        <begin position="37"/>
        <end position="55"/>
    </location>
</feature>
<comment type="subcellular location">
    <subcellularLocation>
        <location evidence="1">Membrane</location>
        <topology evidence="1">Multi-pass membrane protein</topology>
    </subcellularLocation>
</comment>
<evidence type="ECO:0000256" key="2">
    <source>
        <dbReference type="ARBA" id="ARBA00022475"/>
    </source>
</evidence>
<evidence type="ECO:0000256" key="4">
    <source>
        <dbReference type="ARBA" id="ARBA00022989"/>
    </source>
</evidence>
<feature type="transmembrane region" description="Helical" evidence="6">
    <location>
        <begin position="129"/>
        <end position="147"/>
    </location>
</feature>
<dbReference type="PANTHER" id="PTHR11048">
    <property type="entry name" value="PRENYLTRANSFERASES"/>
    <property type="match status" value="1"/>
</dbReference>
<dbReference type="CDD" id="cd13963">
    <property type="entry name" value="PT_UbiA_2"/>
    <property type="match status" value="1"/>
</dbReference>
<accession>A0ABV2LSH5</accession>
<comment type="caution">
    <text evidence="7">The sequence shown here is derived from an EMBL/GenBank/DDBJ whole genome shotgun (WGS) entry which is preliminary data.</text>
</comment>
<keyword evidence="5 6" id="KW-0472">Membrane</keyword>
<feature type="transmembrane region" description="Helical" evidence="6">
    <location>
        <begin position="12"/>
        <end position="31"/>
    </location>
</feature>
<sequence>MKDLLKLLRVHQWFKNLFVFIPVIFSGNLFIHNLFFQSVLAFFLFSIAASSIYIINDYSDIESDKNHPTKRFRPLASGAISKTQAIILLFLLVSIEIVLLILFANLTTSFLVLGYFLLNLFYTFKLKTIAILDVMVIAMGFVLRVLVGGSMTGIEISDWTILLTFVLALMLALGKRRGEIVNDQTMGVTRKSLEGYNLEFINIALVINSVMVIVCYMMFTLSEDTQERFHSLIFYTIIFVIIGVFRYLQQTFVFNRTESPTKLIYKDLFLQLTIVGWILTIVMLIYFN</sequence>
<dbReference type="InterPro" id="IPR000537">
    <property type="entry name" value="UbiA_prenyltransferase"/>
</dbReference>
<dbReference type="RefSeq" id="WP_354507882.1">
    <property type="nucleotide sequence ID" value="NZ_JBEPMO010000004.1"/>
</dbReference>
<organism evidence="7 8">
    <name type="scientific">Moheibacter stercoris</name>
    <dbReference type="NCBI Taxonomy" id="1628251"/>
    <lineage>
        <taxon>Bacteria</taxon>
        <taxon>Pseudomonadati</taxon>
        <taxon>Bacteroidota</taxon>
        <taxon>Flavobacteriia</taxon>
        <taxon>Flavobacteriales</taxon>
        <taxon>Weeksellaceae</taxon>
        <taxon>Moheibacter</taxon>
    </lineage>
</organism>
<proteinExistence type="predicted"/>
<dbReference type="Proteomes" id="UP001549146">
    <property type="component" value="Unassembled WGS sequence"/>
</dbReference>
<evidence type="ECO:0000256" key="6">
    <source>
        <dbReference type="SAM" id="Phobius"/>
    </source>
</evidence>
<dbReference type="InterPro" id="IPR039653">
    <property type="entry name" value="Prenyltransferase"/>
</dbReference>
<dbReference type="Pfam" id="PF01040">
    <property type="entry name" value="UbiA"/>
    <property type="match status" value="1"/>
</dbReference>
<gene>
    <name evidence="7" type="ORF">ABID46_001102</name>
</gene>
<feature type="transmembrane region" description="Helical" evidence="6">
    <location>
        <begin position="196"/>
        <end position="219"/>
    </location>
</feature>
<name>A0ABV2LSH5_9FLAO</name>
<reference evidence="7 8" key="1">
    <citation type="submission" date="2024-06" db="EMBL/GenBank/DDBJ databases">
        <title>Genomic Encyclopedia of Type Strains, Phase IV (KMG-IV): sequencing the most valuable type-strain genomes for metagenomic binning, comparative biology and taxonomic classification.</title>
        <authorList>
            <person name="Goeker M."/>
        </authorList>
    </citation>
    <scope>NUCLEOTIDE SEQUENCE [LARGE SCALE GENOMIC DNA]</scope>
    <source>
        <strain evidence="7 8">DSM 29388</strain>
    </source>
</reference>
<dbReference type="EMBL" id="JBEPMO010000004">
    <property type="protein sequence ID" value="MET3731533.1"/>
    <property type="molecule type" value="Genomic_DNA"/>
</dbReference>
<feature type="transmembrane region" description="Helical" evidence="6">
    <location>
        <begin position="268"/>
        <end position="287"/>
    </location>
</feature>
<feature type="transmembrane region" description="Helical" evidence="6">
    <location>
        <begin position="159"/>
        <end position="175"/>
    </location>
</feature>
<keyword evidence="8" id="KW-1185">Reference proteome</keyword>